<dbReference type="PANTHER" id="PTHR16983:SF13">
    <property type="entry name" value="LYMPHOCYTE ANTIGEN 6E"/>
    <property type="match status" value="1"/>
</dbReference>
<dbReference type="InterPro" id="IPR016054">
    <property type="entry name" value="LY6_UPA_recep-like"/>
</dbReference>
<dbReference type="GO" id="GO:0030154">
    <property type="term" value="P:cell differentiation"/>
    <property type="evidence" value="ECO:0007669"/>
    <property type="project" value="UniProtKB-ARBA"/>
</dbReference>
<evidence type="ECO:0000313" key="7">
    <source>
        <dbReference type="EMBL" id="KFP17033.1"/>
    </source>
</evidence>
<organism evidence="7 8">
    <name type="scientific">Egretta garzetta</name>
    <name type="common">Little egret</name>
    <dbReference type="NCBI Taxonomy" id="188379"/>
    <lineage>
        <taxon>Eukaryota</taxon>
        <taxon>Metazoa</taxon>
        <taxon>Chordata</taxon>
        <taxon>Craniata</taxon>
        <taxon>Vertebrata</taxon>
        <taxon>Euteleostomi</taxon>
        <taxon>Archelosauria</taxon>
        <taxon>Archosauria</taxon>
        <taxon>Dinosauria</taxon>
        <taxon>Saurischia</taxon>
        <taxon>Theropoda</taxon>
        <taxon>Coelurosauria</taxon>
        <taxon>Aves</taxon>
        <taxon>Neognathae</taxon>
        <taxon>Neoaves</taxon>
        <taxon>Aequornithes</taxon>
        <taxon>Pelecaniformes</taxon>
        <taxon>Ardeidae</taxon>
        <taxon>Egretta</taxon>
    </lineage>
</organism>
<name>A0A091JB11_EGRGA</name>
<dbReference type="EMBL" id="KK501668">
    <property type="protein sequence ID" value="KFP17033.1"/>
    <property type="molecule type" value="Genomic_DNA"/>
</dbReference>
<evidence type="ECO:0000256" key="4">
    <source>
        <dbReference type="ARBA" id="ARBA00023136"/>
    </source>
</evidence>
<keyword evidence="5" id="KW-0325">Glycoprotein</keyword>
<evidence type="ECO:0000259" key="6">
    <source>
        <dbReference type="SMART" id="SM00134"/>
    </source>
</evidence>
<protein>
    <submittedName>
        <fullName evidence="7">Lymphocyte antigen 6E</fullName>
    </submittedName>
</protein>
<keyword evidence="4" id="KW-0472">Membrane</keyword>
<evidence type="ECO:0000256" key="3">
    <source>
        <dbReference type="ARBA" id="ARBA00022729"/>
    </source>
</evidence>
<dbReference type="GO" id="GO:0005886">
    <property type="term" value="C:plasma membrane"/>
    <property type="evidence" value="ECO:0007669"/>
    <property type="project" value="UniProtKB-SubCell"/>
</dbReference>
<sequence>AAFSLTCFSCKDAPSDFDCRNKTKCSDNEKHCITTYSITGMGNDRKQRISKGCSAICPEFDLNIGIAGVSTTCCETPLCNTNGASSVKTSCTMIALGVLASLTCILRLG</sequence>
<dbReference type="InterPro" id="IPR035076">
    <property type="entry name" value="Toxin/TOLIP"/>
</dbReference>
<feature type="domain" description="UPAR/Ly6" evidence="6">
    <location>
        <begin position="5"/>
        <end position="94"/>
    </location>
</feature>
<feature type="non-terminal residue" evidence="7">
    <location>
        <position position="1"/>
    </location>
</feature>
<proteinExistence type="predicted"/>
<dbReference type="Gene3D" id="2.10.60.10">
    <property type="entry name" value="CD59"/>
    <property type="match status" value="1"/>
</dbReference>
<dbReference type="FunFam" id="2.10.60.10:FF:000003">
    <property type="entry name" value="lymphocyte antigen 6E isoform X1"/>
    <property type="match status" value="1"/>
</dbReference>
<evidence type="ECO:0000256" key="2">
    <source>
        <dbReference type="ARBA" id="ARBA00022475"/>
    </source>
</evidence>
<accession>A0A091JB11</accession>
<gene>
    <name evidence="7" type="ORF">Z169_11657</name>
</gene>
<dbReference type="CDD" id="cd23543">
    <property type="entry name" value="TFP_LU_ECD_Ly6E"/>
    <property type="match status" value="1"/>
</dbReference>
<comment type="subcellular location">
    <subcellularLocation>
        <location evidence="1">Cell membrane</location>
    </subcellularLocation>
</comment>
<dbReference type="SUPFAM" id="SSF57302">
    <property type="entry name" value="Snake toxin-like"/>
    <property type="match status" value="1"/>
</dbReference>
<feature type="non-terminal residue" evidence="7">
    <location>
        <position position="109"/>
    </location>
</feature>
<dbReference type="PANTHER" id="PTHR16983">
    <property type="entry name" value="UPAR/LY6 DOMAIN-CONTAINING PROTEIN"/>
    <property type="match status" value="1"/>
</dbReference>
<dbReference type="Proteomes" id="UP000053119">
    <property type="component" value="Unassembled WGS sequence"/>
</dbReference>
<keyword evidence="2" id="KW-1003">Cell membrane</keyword>
<evidence type="ECO:0000256" key="1">
    <source>
        <dbReference type="ARBA" id="ARBA00004236"/>
    </source>
</evidence>
<reference evidence="7 8" key="1">
    <citation type="submission" date="2014-04" db="EMBL/GenBank/DDBJ databases">
        <title>Genome evolution of avian class.</title>
        <authorList>
            <person name="Zhang G."/>
            <person name="Li C."/>
        </authorList>
    </citation>
    <scope>NUCLEOTIDE SEQUENCE [LARGE SCALE GENOMIC DNA]</scope>
    <source>
        <strain evidence="7">BGI_Z169</strain>
    </source>
</reference>
<dbReference type="SMART" id="SM00134">
    <property type="entry name" value="LU"/>
    <property type="match status" value="1"/>
</dbReference>
<evidence type="ECO:0000256" key="5">
    <source>
        <dbReference type="ARBA" id="ARBA00023180"/>
    </source>
</evidence>
<evidence type="ECO:0000313" key="8">
    <source>
        <dbReference type="Proteomes" id="UP000053119"/>
    </source>
</evidence>
<keyword evidence="8" id="KW-1185">Reference proteome</keyword>
<keyword evidence="3" id="KW-0732">Signal</keyword>
<dbReference type="InterPro" id="IPR045860">
    <property type="entry name" value="Snake_toxin-like_sf"/>
</dbReference>
<dbReference type="Pfam" id="PF00087">
    <property type="entry name" value="Toxin_TOLIP"/>
    <property type="match status" value="1"/>
</dbReference>
<dbReference type="InterPro" id="IPR051110">
    <property type="entry name" value="Ly-6/neurotoxin-like_GPI-ap"/>
</dbReference>
<dbReference type="GO" id="GO:0030550">
    <property type="term" value="F:acetylcholine receptor inhibitor activity"/>
    <property type="evidence" value="ECO:0007669"/>
    <property type="project" value="TreeGrafter"/>
</dbReference>
<dbReference type="AlphaFoldDB" id="A0A091JB11"/>